<dbReference type="SUPFAM" id="SSF82919">
    <property type="entry name" value="Zn-finger domain of Sec23/24"/>
    <property type="match status" value="1"/>
</dbReference>
<evidence type="ECO:0000313" key="1">
    <source>
        <dbReference type="EMBL" id="QJA96603.1"/>
    </source>
</evidence>
<gene>
    <name evidence="1" type="ORF">MM415B07875_0005</name>
</gene>
<dbReference type="EMBL" id="MT143416">
    <property type="protein sequence ID" value="QJA96603.1"/>
    <property type="molecule type" value="Genomic_DNA"/>
</dbReference>
<protein>
    <submittedName>
        <fullName evidence="1">Uncharacterized protein</fullName>
    </submittedName>
</protein>
<dbReference type="AlphaFoldDB" id="A0A6M3LPP9"/>
<dbReference type="InterPro" id="IPR036174">
    <property type="entry name" value="Znf_Sec23_Sec24_sf"/>
</dbReference>
<proteinExistence type="predicted"/>
<accession>A0A6M3LPP9</accession>
<dbReference type="GO" id="GO:0008270">
    <property type="term" value="F:zinc ion binding"/>
    <property type="evidence" value="ECO:0007669"/>
    <property type="project" value="InterPro"/>
</dbReference>
<dbReference type="GO" id="GO:0006886">
    <property type="term" value="P:intracellular protein transport"/>
    <property type="evidence" value="ECO:0007669"/>
    <property type="project" value="InterPro"/>
</dbReference>
<dbReference type="GO" id="GO:0006888">
    <property type="term" value="P:endoplasmic reticulum to Golgi vesicle-mediated transport"/>
    <property type="evidence" value="ECO:0007669"/>
    <property type="project" value="InterPro"/>
</dbReference>
<name>A0A6M3LPP9_9ZZZZ</name>
<sequence length="44" mass="5173">MTCLRCRRAMIIDEWGWIWICPVCGYVGPKATNKEIKELEDDKT</sequence>
<organism evidence="1">
    <name type="scientific">viral metagenome</name>
    <dbReference type="NCBI Taxonomy" id="1070528"/>
    <lineage>
        <taxon>unclassified sequences</taxon>
        <taxon>metagenomes</taxon>
        <taxon>organismal metagenomes</taxon>
    </lineage>
</organism>
<dbReference type="GO" id="GO:0030127">
    <property type="term" value="C:COPII vesicle coat"/>
    <property type="evidence" value="ECO:0007669"/>
    <property type="project" value="InterPro"/>
</dbReference>
<reference evidence="1" key="1">
    <citation type="submission" date="2020-03" db="EMBL/GenBank/DDBJ databases">
        <title>The deep terrestrial virosphere.</title>
        <authorList>
            <person name="Holmfeldt K."/>
            <person name="Nilsson E."/>
            <person name="Simone D."/>
            <person name="Lopez-Fernandez M."/>
            <person name="Wu X."/>
            <person name="de Brujin I."/>
            <person name="Lundin D."/>
            <person name="Andersson A."/>
            <person name="Bertilsson S."/>
            <person name="Dopson M."/>
        </authorList>
    </citation>
    <scope>NUCLEOTIDE SEQUENCE</scope>
    <source>
        <strain evidence="1">MM415B07875</strain>
    </source>
</reference>